<evidence type="ECO:0000256" key="2">
    <source>
        <dbReference type="ARBA" id="ARBA00023315"/>
    </source>
</evidence>
<evidence type="ECO:0000313" key="4">
    <source>
        <dbReference type="EMBL" id="QJE96673.1"/>
    </source>
</evidence>
<dbReference type="Proteomes" id="UP000501812">
    <property type="component" value="Chromosome"/>
</dbReference>
<dbReference type="InterPro" id="IPR000182">
    <property type="entry name" value="GNAT_dom"/>
</dbReference>
<keyword evidence="5" id="KW-1185">Reference proteome</keyword>
<dbReference type="AlphaFoldDB" id="A0A858RKX5"/>
<dbReference type="RefSeq" id="WP_169455074.1">
    <property type="nucleotide sequence ID" value="NZ_CP051774.1"/>
</dbReference>
<evidence type="ECO:0000259" key="3">
    <source>
        <dbReference type="PROSITE" id="PS51186"/>
    </source>
</evidence>
<dbReference type="Pfam" id="PF00583">
    <property type="entry name" value="Acetyltransf_1"/>
    <property type="match status" value="1"/>
</dbReference>
<dbReference type="KEGG" id="luo:HHL09_13060"/>
<dbReference type="SUPFAM" id="SSF55729">
    <property type="entry name" value="Acyl-CoA N-acyltransferases (Nat)"/>
    <property type="match status" value="1"/>
</dbReference>
<evidence type="ECO:0000256" key="1">
    <source>
        <dbReference type="ARBA" id="ARBA00022679"/>
    </source>
</evidence>
<dbReference type="CDD" id="cd04301">
    <property type="entry name" value="NAT_SF"/>
    <property type="match status" value="1"/>
</dbReference>
<sequence>MEIPPQIELRPYQKGDAADLAGLLSELGYPTEAEAVRARMALLSADHFTIVADCGGQVAGFIGLVKIQAYETPAPLGYILALSVGGTYQRQGLGKALVAAAEEYFRSQGITDIRVSSGLQREEAHLFYEAMGYQKTGYRFRRSIK</sequence>
<dbReference type="PROSITE" id="PS51186">
    <property type="entry name" value="GNAT"/>
    <property type="match status" value="1"/>
</dbReference>
<accession>A0A858RKX5</accession>
<dbReference type="EMBL" id="CP051774">
    <property type="protein sequence ID" value="QJE96673.1"/>
    <property type="molecule type" value="Genomic_DNA"/>
</dbReference>
<reference evidence="4 5" key="1">
    <citation type="submission" date="2020-04" db="EMBL/GenBank/DDBJ databases">
        <title>Luteolibacter sp. G-1-1-1 isolated from soil.</title>
        <authorList>
            <person name="Dahal R.H."/>
        </authorList>
    </citation>
    <scope>NUCLEOTIDE SEQUENCE [LARGE SCALE GENOMIC DNA]</scope>
    <source>
        <strain evidence="4 5">G-1-1-1</strain>
    </source>
</reference>
<keyword evidence="2" id="KW-0012">Acyltransferase</keyword>
<dbReference type="InterPro" id="IPR050832">
    <property type="entry name" value="Bact_Acetyltransf"/>
</dbReference>
<dbReference type="InterPro" id="IPR016181">
    <property type="entry name" value="Acyl_CoA_acyltransferase"/>
</dbReference>
<protein>
    <submittedName>
        <fullName evidence="4">GNAT family N-acetyltransferase</fullName>
    </submittedName>
</protein>
<dbReference type="Gene3D" id="3.40.630.30">
    <property type="match status" value="1"/>
</dbReference>
<dbReference type="PANTHER" id="PTHR43877:SF1">
    <property type="entry name" value="ACETYLTRANSFERASE"/>
    <property type="match status" value="1"/>
</dbReference>
<feature type="domain" description="N-acetyltransferase" evidence="3">
    <location>
        <begin position="7"/>
        <end position="145"/>
    </location>
</feature>
<gene>
    <name evidence="4" type="ORF">HHL09_13060</name>
</gene>
<dbReference type="GO" id="GO:0016747">
    <property type="term" value="F:acyltransferase activity, transferring groups other than amino-acyl groups"/>
    <property type="evidence" value="ECO:0007669"/>
    <property type="project" value="InterPro"/>
</dbReference>
<dbReference type="PANTHER" id="PTHR43877">
    <property type="entry name" value="AMINOALKYLPHOSPHONATE N-ACETYLTRANSFERASE-RELATED-RELATED"/>
    <property type="match status" value="1"/>
</dbReference>
<organism evidence="4 5">
    <name type="scientific">Luteolibacter luteus</name>
    <dbReference type="NCBI Taxonomy" id="2728835"/>
    <lineage>
        <taxon>Bacteria</taxon>
        <taxon>Pseudomonadati</taxon>
        <taxon>Verrucomicrobiota</taxon>
        <taxon>Verrucomicrobiia</taxon>
        <taxon>Verrucomicrobiales</taxon>
        <taxon>Verrucomicrobiaceae</taxon>
        <taxon>Luteolibacter</taxon>
    </lineage>
</organism>
<keyword evidence="1 4" id="KW-0808">Transferase</keyword>
<evidence type="ECO:0000313" key="5">
    <source>
        <dbReference type="Proteomes" id="UP000501812"/>
    </source>
</evidence>
<name>A0A858RKX5_9BACT</name>
<proteinExistence type="predicted"/>